<protein>
    <submittedName>
        <fullName evidence="1">Uncharacterized protein</fullName>
    </submittedName>
</protein>
<comment type="caution">
    <text evidence="1">The sequence shown here is derived from an EMBL/GenBank/DDBJ whole genome shotgun (WGS) entry which is preliminary data.</text>
</comment>
<keyword evidence="2" id="KW-1185">Reference proteome</keyword>
<accession>A0ABP9FBJ0</accession>
<evidence type="ECO:0000313" key="2">
    <source>
        <dbReference type="Proteomes" id="UP001500433"/>
    </source>
</evidence>
<sequence>MREVKKKITKMNRIMEEKEVSKVNKKSNGFYTLLASVFNLIVVSKKEYEDLKYFKNTSVGLYAIDQNPKTVTYEWIIKNNFRIKEPDYK</sequence>
<organism evidence="1 2">
    <name type="scientific">Flaviramulus aquimarinus</name>
    <dbReference type="NCBI Taxonomy" id="1170456"/>
    <lineage>
        <taxon>Bacteria</taxon>
        <taxon>Pseudomonadati</taxon>
        <taxon>Bacteroidota</taxon>
        <taxon>Flavobacteriia</taxon>
        <taxon>Flavobacteriales</taxon>
        <taxon>Flavobacteriaceae</taxon>
        <taxon>Flaviramulus</taxon>
    </lineage>
</organism>
<evidence type="ECO:0000313" key="1">
    <source>
        <dbReference type="EMBL" id="GAA4897832.1"/>
    </source>
</evidence>
<dbReference type="Proteomes" id="UP001500433">
    <property type="component" value="Unassembled WGS sequence"/>
</dbReference>
<name>A0ABP9FBJ0_9FLAO</name>
<dbReference type="EMBL" id="BAABJH010000006">
    <property type="protein sequence ID" value="GAA4897832.1"/>
    <property type="molecule type" value="Genomic_DNA"/>
</dbReference>
<gene>
    <name evidence="1" type="ORF">GCM10023311_23260</name>
</gene>
<proteinExistence type="predicted"/>
<reference evidence="2" key="1">
    <citation type="journal article" date="2019" name="Int. J. Syst. Evol. Microbiol.">
        <title>The Global Catalogue of Microorganisms (GCM) 10K type strain sequencing project: providing services to taxonomists for standard genome sequencing and annotation.</title>
        <authorList>
            <consortium name="The Broad Institute Genomics Platform"/>
            <consortium name="The Broad Institute Genome Sequencing Center for Infectious Disease"/>
            <person name="Wu L."/>
            <person name="Ma J."/>
        </authorList>
    </citation>
    <scope>NUCLEOTIDE SEQUENCE [LARGE SCALE GENOMIC DNA]</scope>
    <source>
        <strain evidence="2">JCM 18274</strain>
    </source>
</reference>